<dbReference type="OrthoDB" id="1523616at2"/>
<sequence length="424" mass="45833">MKTISWEIILAGLFFSGISIYLITQNSDAPPKHTESRVDSIRVQVDGDRIRVIELKSLENLKHLEGLKELEKLENLENIKNLENLKNLTNFLPSEIQSEFDKEIEEALREFEDESLKINFDPEKGTVEINKSVAANPGNWSVVSPGIYTYVKEIDGSGLTETELSIPFGSIEVVGSTNEKAKLTIQASGQIATKTDLQSKIRVLPTVKNQTAAFEVRSLKNNNDGSNNIHLQTTLSVPQNMQVNSSTGAGHVSSNDLKGVQVYETKGGHITLNDLSGEVEAKTFGGHIKVNESTGNMSLRSMGGHIRTDDFEGTLTMKTSGGNLEAFNTSGTVTATTNGGNIDLRFQELTGDSQAETGAGSITIWLPRNIDAYLDLSGSSIELDSAFSFDGNKSSSSVSGTLGNGGPVIKAKTNYGKVSVKVRD</sequence>
<gene>
    <name evidence="2" type="ORF">SAMN06265219_12116</name>
</gene>
<dbReference type="PANTHER" id="PTHR34094:SF1">
    <property type="entry name" value="PROTEIN FAM185A"/>
    <property type="match status" value="1"/>
</dbReference>
<feature type="domain" description="DUF4097" evidence="1">
    <location>
        <begin position="162"/>
        <end position="420"/>
    </location>
</feature>
<evidence type="ECO:0000313" key="3">
    <source>
        <dbReference type="Proteomes" id="UP000317557"/>
    </source>
</evidence>
<dbReference type="Pfam" id="PF13349">
    <property type="entry name" value="DUF4097"/>
    <property type="match status" value="1"/>
</dbReference>
<proteinExistence type="predicted"/>
<dbReference type="AlphaFoldDB" id="A0A521FM98"/>
<organism evidence="2 3">
    <name type="scientific">Gracilimonas mengyeensis</name>
    <dbReference type="NCBI Taxonomy" id="1302730"/>
    <lineage>
        <taxon>Bacteria</taxon>
        <taxon>Pseudomonadati</taxon>
        <taxon>Balneolota</taxon>
        <taxon>Balneolia</taxon>
        <taxon>Balneolales</taxon>
        <taxon>Balneolaceae</taxon>
        <taxon>Gracilimonas</taxon>
    </lineage>
</organism>
<evidence type="ECO:0000313" key="2">
    <source>
        <dbReference type="EMBL" id="SMO96581.1"/>
    </source>
</evidence>
<dbReference type="Proteomes" id="UP000317557">
    <property type="component" value="Unassembled WGS sequence"/>
</dbReference>
<dbReference type="InterPro" id="IPR025164">
    <property type="entry name" value="Toastrack_DUF4097"/>
</dbReference>
<dbReference type="EMBL" id="FXTP01000021">
    <property type="protein sequence ID" value="SMO96581.1"/>
    <property type="molecule type" value="Genomic_DNA"/>
</dbReference>
<dbReference type="PANTHER" id="PTHR34094">
    <property type="match status" value="1"/>
</dbReference>
<reference evidence="2 3" key="1">
    <citation type="submission" date="2017-05" db="EMBL/GenBank/DDBJ databases">
        <authorList>
            <person name="Varghese N."/>
            <person name="Submissions S."/>
        </authorList>
    </citation>
    <scope>NUCLEOTIDE SEQUENCE [LARGE SCALE GENOMIC DNA]</scope>
    <source>
        <strain evidence="2 3">DSM 21985</strain>
    </source>
</reference>
<evidence type="ECO:0000259" key="1">
    <source>
        <dbReference type="Pfam" id="PF13349"/>
    </source>
</evidence>
<dbReference type="RefSeq" id="WP_142456222.1">
    <property type="nucleotide sequence ID" value="NZ_FXTP01000021.1"/>
</dbReference>
<protein>
    <submittedName>
        <fullName evidence="2">Adhesin</fullName>
    </submittedName>
</protein>
<name>A0A521FM98_9BACT</name>
<keyword evidence="3" id="KW-1185">Reference proteome</keyword>
<accession>A0A521FM98</accession>